<dbReference type="Proteomes" id="UP000186309">
    <property type="component" value="Chromosome"/>
</dbReference>
<organism evidence="3 4">
    <name type="scientific">Paludisphaera borealis</name>
    <dbReference type="NCBI Taxonomy" id="1387353"/>
    <lineage>
        <taxon>Bacteria</taxon>
        <taxon>Pseudomonadati</taxon>
        <taxon>Planctomycetota</taxon>
        <taxon>Planctomycetia</taxon>
        <taxon>Isosphaerales</taxon>
        <taxon>Isosphaeraceae</taxon>
        <taxon>Paludisphaera</taxon>
    </lineage>
</organism>
<feature type="domain" description="Glycosyl transferase family 1" evidence="2">
    <location>
        <begin position="428"/>
        <end position="586"/>
    </location>
</feature>
<proteinExistence type="predicted"/>
<reference evidence="4" key="1">
    <citation type="submission" date="2016-12" db="EMBL/GenBank/DDBJ databases">
        <title>Comparative genomics of four Isosphaeraceae planctomycetes: a common pool of plasmids and glycoside hydrolase genes.</title>
        <authorList>
            <person name="Ivanova A."/>
        </authorList>
    </citation>
    <scope>NUCLEOTIDE SEQUENCE [LARGE SCALE GENOMIC DNA]</scope>
    <source>
        <strain evidence="4">PX4</strain>
    </source>
</reference>
<dbReference type="KEGG" id="pbor:BSF38_01722"/>
<dbReference type="GO" id="GO:0016757">
    <property type="term" value="F:glycosyltransferase activity"/>
    <property type="evidence" value="ECO:0007669"/>
    <property type="project" value="InterPro"/>
</dbReference>
<dbReference type="CDD" id="cd03809">
    <property type="entry name" value="GT4_MtfB-like"/>
    <property type="match status" value="1"/>
</dbReference>
<name>A0A1U7CMT8_9BACT</name>
<dbReference type="EMBL" id="CP019082">
    <property type="protein sequence ID" value="APW60255.1"/>
    <property type="molecule type" value="Genomic_DNA"/>
</dbReference>
<evidence type="ECO:0000256" key="1">
    <source>
        <dbReference type="ARBA" id="ARBA00022679"/>
    </source>
</evidence>
<dbReference type="InterPro" id="IPR001296">
    <property type="entry name" value="Glyco_trans_1"/>
</dbReference>
<dbReference type="Gene3D" id="3.90.550.10">
    <property type="entry name" value="Spore Coat Polysaccharide Biosynthesis Protein SpsA, Chain A"/>
    <property type="match status" value="1"/>
</dbReference>
<dbReference type="SUPFAM" id="SSF53448">
    <property type="entry name" value="Nucleotide-diphospho-sugar transferases"/>
    <property type="match status" value="1"/>
</dbReference>
<dbReference type="AlphaFoldDB" id="A0A1U7CMT8"/>
<dbReference type="Gene3D" id="3.40.50.2000">
    <property type="entry name" value="Glycogen Phosphorylase B"/>
    <property type="match status" value="2"/>
</dbReference>
<evidence type="ECO:0000259" key="2">
    <source>
        <dbReference type="Pfam" id="PF00534"/>
    </source>
</evidence>
<evidence type="ECO:0000313" key="3">
    <source>
        <dbReference type="EMBL" id="APW60255.1"/>
    </source>
</evidence>
<keyword evidence="4" id="KW-1185">Reference proteome</keyword>
<evidence type="ECO:0000313" key="4">
    <source>
        <dbReference type="Proteomes" id="UP000186309"/>
    </source>
</evidence>
<sequence>MAQKRNADVIVPVVRGDLAILGRLQKILDVSGPTLGRLLLIDDGCSDLDLAEGLAELVATEPRLHHLRCARNLGWVERCNRGLAARRGDAVVVYAETVVTERWLAGLADAAHSEERTALAAAVGVDADDLDIDEAGVRRAVEGLAPWTSTPRAGIGCNYLRGDVLDAVGLLDPRFKTASAALDDWLMRARSLGFFAKRANHVFVFCGEDREAGSKSGDGATLHAKHEHLARQVDRFERSLDASLVRHAIEYQASGRLRVAYDVRHLPLEQNGTKMYAISLGKALAAIPEIDLTLLAAHPIQAEGVPGRIVSPDEWADDVSVIHKPAQIFDRRHAKLLFESKAHVVVTYQDLIAYRLPGVFATEDDYNTYQNTSRLTLQAVQGILAYSRCTAREIADEFGIPIDEISPIFLGVDVDAFAAPVAEAEEIRARLDLPPRYFLSLASDYPHKNLAGLLEAYALFRQWWREDEPPALALAGNAPRTAAGVHDQPGVSFLGSVSDHELKVLYQNAEALVFPSVYEGFGLPPLEAMATGSPVVAMPFSSVPEVCGDAALYSDGLSPIDLARAMQRLAIDEDLRTELTERGRQRIEALHWQATARATFEVYRKAVTNPSIRSLQMRRSLQEAIALWAEPAPVVVAPAPPPEVQVVHVVQEPEPLGIFNACNDLNIAVRRRLKRELKRLAGRRSA</sequence>
<protein>
    <submittedName>
        <fullName evidence="3">GT2 and GT4 families glycosyltransferase</fullName>
    </submittedName>
</protein>
<dbReference type="PANTHER" id="PTHR46401:SF2">
    <property type="entry name" value="GLYCOSYLTRANSFERASE WBBK-RELATED"/>
    <property type="match status" value="1"/>
</dbReference>
<dbReference type="SUPFAM" id="SSF53756">
    <property type="entry name" value="UDP-Glycosyltransferase/glycogen phosphorylase"/>
    <property type="match status" value="1"/>
</dbReference>
<dbReference type="Pfam" id="PF00534">
    <property type="entry name" value="Glycos_transf_1"/>
    <property type="match status" value="1"/>
</dbReference>
<dbReference type="InterPro" id="IPR029044">
    <property type="entry name" value="Nucleotide-diphossugar_trans"/>
</dbReference>
<dbReference type="OrthoDB" id="9790710at2"/>
<dbReference type="STRING" id="1387353.BSF38_01722"/>
<dbReference type="RefSeq" id="WP_076344762.1">
    <property type="nucleotide sequence ID" value="NZ_CP019082.1"/>
</dbReference>
<gene>
    <name evidence="3" type="ORF">BSF38_01722</name>
</gene>
<accession>A0A1U7CMT8</accession>
<dbReference type="GO" id="GO:0009103">
    <property type="term" value="P:lipopolysaccharide biosynthetic process"/>
    <property type="evidence" value="ECO:0007669"/>
    <property type="project" value="TreeGrafter"/>
</dbReference>
<keyword evidence="1 3" id="KW-0808">Transferase</keyword>
<dbReference type="PANTHER" id="PTHR46401">
    <property type="entry name" value="GLYCOSYLTRANSFERASE WBBK-RELATED"/>
    <property type="match status" value="1"/>
</dbReference>